<organism evidence="7">
    <name type="scientific">Lamprotornis superbus</name>
    <dbReference type="NCBI Taxonomy" id="245042"/>
    <lineage>
        <taxon>Eukaryota</taxon>
        <taxon>Metazoa</taxon>
        <taxon>Chordata</taxon>
        <taxon>Craniata</taxon>
        <taxon>Vertebrata</taxon>
        <taxon>Euteleostomi</taxon>
        <taxon>Archelosauria</taxon>
        <taxon>Archosauria</taxon>
        <taxon>Dinosauria</taxon>
        <taxon>Saurischia</taxon>
        <taxon>Theropoda</taxon>
        <taxon>Coelurosauria</taxon>
        <taxon>Aves</taxon>
        <taxon>Neognathae</taxon>
        <taxon>Neoaves</taxon>
        <taxon>Telluraves</taxon>
        <taxon>Australaves</taxon>
        <taxon>Passeriformes</taxon>
        <taxon>Sturnidae</taxon>
        <taxon>Lamprotornis</taxon>
    </lineage>
</organism>
<feature type="transmembrane region" description="Helical" evidence="5">
    <location>
        <begin position="52"/>
        <end position="73"/>
    </location>
</feature>
<accession>A0A835TYD0</accession>
<feature type="transmembrane region" description="Helical" evidence="5">
    <location>
        <begin position="194"/>
        <end position="213"/>
    </location>
</feature>
<name>A0A835TYD0_9PASS</name>
<dbReference type="PROSITE" id="PS50261">
    <property type="entry name" value="G_PROTEIN_RECEP_F2_4"/>
    <property type="match status" value="1"/>
</dbReference>
<dbReference type="Gene3D" id="1.20.1070.10">
    <property type="entry name" value="Rhodopsin 7-helix transmembrane proteins"/>
    <property type="match status" value="2"/>
</dbReference>
<keyword evidence="2 5" id="KW-0812">Transmembrane</keyword>
<keyword evidence="3 5" id="KW-1133">Transmembrane helix</keyword>
<evidence type="ECO:0000313" key="7">
    <source>
        <dbReference type="EMBL" id="KAG0125015.1"/>
    </source>
</evidence>
<dbReference type="PANTHER" id="PTHR12011:SF277">
    <property type="entry name" value="ADHESION G-PROTEIN COUPLED RECEPTOR G4"/>
    <property type="match status" value="1"/>
</dbReference>
<feature type="transmembrane region" description="Helical" evidence="5">
    <location>
        <begin position="219"/>
        <end position="241"/>
    </location>
</feature>
<dbReference type="PANTHER" id="PTHR12011">
    <property type="entry name" value="ADHESION G-PROTEIN COUPLED RECEPTOR"/>
    <property type="match status" value="1"/>
</dbReference>
<dbReference type="GO" id="GO:0007166">
    <property type="term" value="P:cell surface receptor signaling pathway"/>
    <property type="evidence" value="ECO:0007669"/>
    <property type="project" value="InterPro"/>
</dbReference>
<gene>
    <name evidence="8" type="ORF">IHE44_0003330</name>
    <name evidence="7" type="ORF">IHE44_005925</name>
</gene>
<dbReference type="GO" id="GO:0007189">
    <property type="term" value="P:adenylate cyclase-activating G protein-coupled receptor signaling pathway"/>
    <property type="evidence" value="ECO:0007669"/>
    <property type="project" value="TreeGrafter"/>
</dbReference>
<feature type="transmembrane region" description="Helical" evidence="5">
    <location>
        <begin position="148"/>
        <end position="173"/>
    </location>
</feature>
<dbReference type="EMBL" id="JADDUC010000023">
    <property type="protein sequence ID" value="KAG0125015.1"/>
    <property type="molecule type" value="Genomic_DNA"/>
</dbReference>
<comment type="subcellular location">
    <subcellularLocation>
        <location evidence="1">Membrane</location>
        <topology evidence="1">Multi-pass membrane protein</topology>
    </subcellularLocation>
</comment>
<dbReference type="GO" id="GO:0005886">
    <property type="term" value="C:plasma membrane"/>
    <property type="evidence" value="ECO:0007669"/>
    <property type="project" value="TreeGrafter"/>
</dbReference>
<reference evidence="8 9" key="2">
    <citation type="journal article" date="2021" name="J. Hered.">
        <title>Feather Gene Expression Elucidates the Developmental Basis of Plumage Iridescence in African Starlings.</title>
        <authorList>
            <person name="Rubenstein D.R."/>
            <person name="Corvelo A."/>
            <person name="MacManes M.D."/>
            <person name="Maia R."/>
            <person name="Narzisi G."/>
            <person name="Rousaki A."/>
            <person name="Vandenabeele P."/>
            <person name="Shawkey M.D."/>
            <person name="Solomon J."/>
        </authorList>
    </citation>
    <scope>NUCLEOTIDE SEQUENCE [LARGE SCALE GENOMIC DNA]</scope>
    <source>
        <strain evidence="8">SS15</strain>
    </source>
</reference>
<proteinExistence type="predicted"/>
<evidence type="ECO:0000256" key="1">
    <source>
        <dbReference type="ARBA" id="ARBA00004141"/>
    </source>
</evidence>
<dbReference type="OrthoDB" id="10037534at2759"/>
<dbReference type="EMBL" id="JADDUC020000014">
    <property type="protein sequence ID" value="KAI1234942.1"/>
    <property type="molecule type" value="Genomic_DNA"/>
</dbReference>
<evidence type="ECO:0000313" key="8">
    <source>
        <dbReference type="EMBL" id="KAI1234942.1"/>
    </source>
</evidence>
<feature type="non-terminal residue" evidence="7">
    <location>
        <position position="302"/>
    </location>
</feature>
<keyword evidence="9" id="KW-1185">Reference proteome</keyword>
<dbReference type="InterPro" id="IPR000832">
    <property type="entry name" value="GPCR_2_secretin-like"/>
</dbReference>
<evidence type="ECO:0000256" key="4">
    <source>
        <dbReference type="ARBA" id="ARBA00023136"/>
    </source>
</evidence>
<dbReference type="InterPro" id="IPR017981">
    <property type="entry name" value="GPCR_2-like_7TM"/>
</dbReference>
<evidence type="ECO:0000256" key="5">
    <source>
        <dbReference type="SAM" id="Phobius"/>
    </source>
</evidence>
<evidence type="ECO:0000313" key="9">
    <source>
        <dbReference type="Proteomes" id="UP000618051"/>
    </source>
</evidence>
<evidence type="ECO:0000256" key="2">
    <source>
        <dbReference type="ARBA" id="ARBA00022692"/>
    </source>
</evidence>
<feature type="transmembrane region" description="Helical" evidence="5">
    <location>
        <begin position="20"/>
        <end position="40"/>
    </location>
</feature>
<dbReference type="AlphaFoldDB" id="A0A835TYD0"/>
<keyword evidence="4 5" id="KW-0472">Membrane</keyword>
<dbReference type="Pfam" id="PF00002">
    <property type="entry name" value="7tm_2"/>
    <property type="match status" value="2"/>
</dbReference>
<protein>
    <recommendedName>
        <fullName evidence="6">G-protein coupled receptors family 2 profile 2 domain-containing protein</fullName>
    </recommendedName>
</protein>
<feature type="domain" description="G-protein coupled receptors family 2 profile 2" evidence="6">
    <location>
        <begin position="100"/>
        <end position="243"/>
    </location>
</feature>
<evidence type="ECO:0000259" key="6">
    <source>
        <dbReference type="PROSITE" id="PS50261"/>
    </source>
</evidence>
<sequence length="302" mass="34730">DLAQTKIDVTHDHILTLMSYAGCGASSLFLGITLMTYLTLEKVQTDNPSEVLLSLCAVMLMLNIVFLTDSWLTSFNQPGLCITHSLFDVYVPKYILKCCIVDWGIPAIVITLVLIINKDFYGGGSLTKSRYYSNFCCIQNNTVFYTSIVAYFFLIFLINTAMFIAVLLQIHSVKRRTQKTFRFWKRGVLQDLKSAFSLMFILGLTWDFAFFAWGAVRIFFLYLFSIFNTLQEFFIFVFHCLMKDEIVKQCQVHFGWGRFHLSRYSAEVHCSPSSVSPEDDETNHSLSGRILSMDTGLHYHRK</sequence>
<reference evidence="7" key="1">
    <citation type="submission" date="2020-10" db="EMBL/GenBank/DDBJ databases">
        <title>Feather gene expression reveals the developmental basis of iridescence in African starlings.</title>
        <authorList>
            <person name="Rubenstein D.R."/>
        </authorList>
    </citation>
    <scope>NUCLEOTIDE SEQUENCE</scope>
    <source>
        <strain evidence="7">SS15</strain>
        <tissue evidence="7">Liver</tissue>
    </source>
</reference>
<dbReference type="Proteomes" id="UP000618051">
    <property type="component" value="Unassembled WGS sequence"/>
</dbReference>
<feature type="transmembrane region" description="Helical" evidence="5">
    <location>
        <begin position="94"/>
        <end position="116"/>
    </location>
</feature>
<comment type="caution">
    <text evidence="7">The sequence shown here is derived from an EMBL/GenBank/DDBJ whole genome shotgun (WGS) entry which is preliminary data.</text>
</comment>
<reference evidence="8" key="3">
    <citation type="submission" date="2022-01" db="EMBL/GenBank/DDBJ databases">
        <authorList>
            <person name="Rubenstein D.R."/>
        </authorList>
    </citation>
    <scope>NUCLEOTIDE SEQUENCE</scope>
    <source>
        <strain evidence="8">SS15</strain>
        <tissue evidence="8">Liver</tissue>
    </source>
</reference>
<dbReference type="GO" id="GO:0004930">
    <property type="term" value="F:G protein-coupled receptor activity"/>
    <property type="evidence" value="ECO:0007669"/>
    <property type="project" value="InterPro"/>
</dbReference>
<evidence type="ECO:0000256" key="3">
    <source>
        <dbReference type="ARBA" id="ARBA00022989"/>
    </source>
</evidence>